<organism evidence="2 3">
    <name type="scientific">Chlamydomonas eustigma</name>
    <dbReference type="NCBI Taxonomy" id="1157962"/>
    <lineage>
        <taxon>Eukaryota</taxon>
        <taxon>Viridiplantae</taxon>
        <taxon>Chlorophyta</taxon>
        <taxon>core chlorophytes</taxon>
        <taxon>Chlorophyceae</taxon>
        <taxon>CS clade</taxon>
        <taxon>Chlamydomonadales</taxon>
        <taxon>Chlamydomonadaceae</taxon>
        <taxon>Chlamydomonas</taxon>
    </lineage>
</organism>
<evidence type="ECO:0000313" key="3">
    <source>
        <dbReference type="Proteomes" id="UP000232323"/>
    </source>
</evidence>
<dbReference type="Proteomes" id="UP000232323">
    <property type="component" value="Unassembled WGS sequence"/>
</dbReference>
<feature type="compositionally biased region" description="Basic residues" evidence="1">
    <location>
        <begin position="243"/>
        <end position="259"/>
    </location>
</feature>
<reference evidence="2 3" key="1">
    <citation type="submission" date="2017-08" db="EMBL/GenBank/DDBJ databases">
        <title>Acidophilic green algal genome provides insights into adaptation to an acidic environment.</title>
        <authorList>
            <person name="Hirooka S."/>
            <person name="Hirose Y."/>
            <person name="Kanesaki Y."/>
            <person name="Higuchi S."/>
            <person name="Fujiwara T."/>
            <person name="Onuma R."/>
            <person name="Era A."/>
            <person name="Ohbayashi R."/>
            <person name="Uzuka A."/>
            <person name="Nozaki H."/>
            <person name="Yoshikawa H."/>
            <person name="Miyagishima S.Y."/>
        </authorList>
    </citation>
    <scope>NUCLEOTIDE SEQUENCE [LARGE SCALE GENOMIC DNA]</scope>
    <source>
        <strain evidence="2 3">NIES-2499</strain>
    </source>
</reference>
<sequence length="448" mass="49414">MARVTHNAVVASSTAMDDTRPVATFRIERKLSEEQRRLVKPARVLSIDLHKAAEAREKIFEFIARYAKQPSQMDFGPLLNFCRQRTLWPIHWQHKVQMLRHRHIRTEDAVDAGQQEVRTVQLDTLVKTLEEAEKMVAKFEKAAAQRASLGELRRSRASTVYGLDIDRDWLDESDDDNESCSSSCITSLSSESMEGGGADDVRGQHSDTTAAAAVVLVVPAMMLFQASTPPSSAAKPLVEPPIRHVRSTTRHSNNRKGIKGHQSEALRKLQAVPCKVDSTWVGGRRKLLGRLLRVGGRRKLLGSLLRVGGRRKLLGSLRAKEAAGETAQGWRAKEAARETAQGWRAKEAAGETAQGWRAKEAARESAQGWRAKEAAGETAQFSGQGGNDKRSRSGADSPLMGGISEGEEEEEESSEGEWSQTGRDELWGEDYCKQLGLFPEPDVLTAGI</sequence>
<evidence type="ECO:0000313" key="2">
    <source>
        <dbReference type="EMBL" id="GAX76965.1"/>
    </source>
</evidence>
<feature type="compositionally biased region" description="Low complexity" evidence="1">
    <location>
        <begin position="179"/>
        <end position="192"/>
    </location>
</feature>
<protein>
    <submittedName>
        <fullName evidence="2">Uncharacterized protein</fullName>
    </submittedName>
</protein>
<dbReference type="AlphaFoldDB" id="A0A250X1N3"/>
<feature type="compositionally biased region" description="Acidic residues" evidence="1">
    <location>
        <begin position="405"/>
        <end position="415"/>
    </location>
</feature>
<accession>A0A250X1N3</accession>
<gene>
    <name evidence="2" type="ORF">CEUSTIGMA_g4412.t1</name>
</gene>
<name>A0A250X1N3_9CHLO</name>
<feature type="region of interest" description="Disordered" evidence="1">
    <location>
        <begin position="228"/>
        <end position="262"/>
    </location>
</feature>
<dbReference type="EMBL" id="BEGY01000021">
    <property type="protein sequence ID" value="GAX76965.1"/>
    <property type="molecule type" value="Genomic_DNA"/>
</dbReference>
<proteinExistence type="predicted"/>
<comment type="caution">
    <text evidence="2">The sequence shown here is derived from an EMBL/GenBank/DDBJ whole genome shotgun (WGS) entry which is preliminary data.</text>
</comment>
<feature type="region of interest" description="Disordered" evidence="1">
    <location>
        <begin position="318"/>
        <end position="425"/>
    </location>
</feature>
<feature type="region of interest" description="Disordered" evidence="1">
    <location>
        <begin position="172"/>
        <end position="204"/>
    </location>
</feature>
<evidence type="ECO:0000256" key="1">
    <source>
        <dbReference type="SAM" id="MobiDB-lite"/>
    </source>
</evidence>
<keyword evidence="3" id="KW-1185">Reference proteome</keyword>